<dbReference type="PROSITE" id="PS00164">
    <property type="entry name" value="ENOLASE"/>
    <property type="match status" value="1"/>
</dbReference>
<feature type="binding site" evidence="8">
    <location>
        <position position="291"/>
    </location>
    <ligand>
        <name>substrate</name>
    </ligand>
</feature>
<comment type="cofactor">
    <cofactor evidence="9">
        <name>Mg(2+)</name>
        <dbReference type="ChEBI" id="CHEBI:18420"/>
    </cofactor>
    <text evidence="9">Mg(2+) is required for catalysis and for stabilizing the dimer.</text>
</comment>
<dbReference type="SUPFAM" id="SSF51604">
    <property type="entry name" value="Enolase C-terminal domain-like"/>
    <property type="match status" value="1"/>
</dbReference>
<comment type="subcellular location">
    <subcellularLocation>
        <location evidence="6">Cytoplasm</location>
    </subcellularLocation>
    <subcellularLocation>
        <location evidence="6">Secreted</location>
    </subcellularLocation>
    <subcellularLocation>
        <location evidence="6">Cell surface</location>
    </subcellularLocation>
    <text evidence="6">Fractions of enolase are present in both the cytoplasm and on the cell surface.</text>
</comment>
<evidence type="ECO:0000256" key="5">
    <source>
        <dbReference type="ARBA" id="ARBA00023239"/>
    </source>
</evidence>
<feature type="domain" description="Enolase N-terminal" evidence="11">
    <location>
        <begin position="15"/>
        <end position="136"/>
    </location>
</feature>
<feature type="binding site" evidence="8">
    <location>
        <position position="157"/>
    </location>
    <ligand>
        <name>substrate</name>
    </ligand>
</feature>
<feature type="binding site" evidence="6">
    <location>
        <position position="166"/>
    </location>
    <ligand>
        <name>(2R)-2-phosphoglycerate</name>
        <dbReference type="ChEBI" id="CHEBI:58289"/>
    </ligand>
</feature>
<evidence type="ECO:0000256" key="6">
    <source>
        <dbReference type="HAMAP-Rule" id="MF_00318"/>
    </source>
</evidence>
<feature type="domain" description="Enolase C-terminal TIM barrel" evidence="10">
    <location>
        <begin position="141"/>
        <end position="419"/>
    </location>
</feature>
<dbReference type="SFLD" id="SFLDF00002">
    <property type="entry name" value="enolase"/>
    <property type="match status" value="1"/>
</dbReference>
<dbReference type="Proteomes" id="UP000253099">
    <property type="component" value="Unassembled WGS sequence"/>
</dbReference>
<gene>
    <name evidence="6 12" type="primary">eno</name>
    <name evidence="12" type="ORF">ALNOE001_10840</name>
</gene>
<feature type="binding site" evidence="6">
    <location>
        <position position="373"/>
    </location>
    <ligand>
        <name>(2R)-2-phosphoglycerate</name>
        <dbReference type="ChEBI" id="CHEBI:58289"/>
    </ligand>
</feature>
<comment type="function">
    <text evidence="6">Catalyzes the reversible conversion of 2-phosphoglycerate (2-PG) into phosphoenolpyruvate (PEP). It is essential for the degradation of carbohydrates via glycolysis.</text>
</comment>
<evidence type="ECO:0000259" key="10">
    <source>
        <dbReference type="SMART" id="SM01192"/>
    </source>
</evidence>
<dbReference type="SFLD" id="SFLDG00178">
    <property type="entry name" value="enolase"/>
    <property type="match status" value="1"/>
</dbReference>
<evidence type="ECO:0000313" key="12">
    <source>
        <dbReference type="EMBL" id="RBQ23223.1"/>
    </source>
</evidence>
<keyword evidence="6" id="KW-0964">Secreted</keyword>
<dbReference type="GO" id="GO:0004634">
    <property type="term" value="F:phosphopyruvate hydratase activity"/>
    <property type="evidence" value="ECO:0007669"/>
    <property type="project" value="UniProtKB-UniRule"/>
</dbReference>
<feature type="binding site" evidence="6 9">
    <location>
        <position position="246"/>
    </location>
    <ligand>
        <name>Mg(2+)</name>
        <dbReference type="ChEBI" id="CHEBI:18420"/>
    </ligand>
</feature>
<sequence>MNLIISWGVFLDSVIEDVRVRKILDSRGNATVEVDILTWNGFGRAAAPSGASTGFREVVAFPEGGVDKIISEVEDLISSELIGMDAEDLTDIDLVLKEIDGTDNYTSIGGNTTVAVSMAVAKAAASSYNLPLYKYLGGNLVNEIPYPLGNMMNGGAHAGRHAPDIQEFLVVPVGAKNITEAIFANSPVHKKLKELIQNKDSLFTGGKGDEGGWVPNIHNDVALEIQAQACEEVGDEIGIKIKPGLDMAASEFWNNDEEKYVYSQDDISRDTGDQIEFVKNIIDTYGMVYVEDPFDESDFDGFAQLNSIAGDKCLICGDDLFVTNKEILSHGIEMNAANAIIIKPNQIGSLSETYATVKLAKENDIAPVVSHRSGETTDETIAHLAVAFGAPLIKTGALGGERIAKLNELVRIEEELSNPVMGQLDK</sequence>
<dbReference type="InterPro" id="IPR036849">
    <property type="entry name" value="Enolase-like_C_sf"/>
</dbReference>
<dbReference type="GO" id="GO:0000015">
    <property type="term" value="C:phosphopyruvate hydratase complex"/>
    <property type="evidence" value="ECO:0007669"/>
    <property type="project" value="InterPro"/>
</dbReference>
<dbReference type="PRINTS" id="PR00148">
    <property type="entry name" value="ENOLASE"/>
</dbReference>
<dbReference type="PANTHER" id="PTHR11902">
    <property type="entry name" value="ENOLASE"/>
    <property type="match status" value="1"/>
</dbReference>
<dbReference type="GO" id="GO:0000287">
    <property type="term" value="F:magnesium ion binding"/>
    <property type="evidence" value="ECO:0007669"/>
    <property type="project" value="UniProtKB-UniRule"/>
</dbReference>
<organism evidence="12 13">
    <name type="scientific">Candidatus Methanobinarius endosymbioticus</name>
    <dbReference type="NCBI Taxonomy" id="2006182"/>
    <lineage>
        <taxon>Archaea</taxon>
        <taxon>Methanobacteriati</taxon>
        <taxon>Methanobacteriota</taxon>
        <taxon>Methanomada group</taxon>
        <taxon>Methanobacteria</taxon>
        <taxon>Methanobacteriales</taxon>
        <taxon>Methanobacteriaceae</taxon>
        <taxon>Candidatus Methanobinarius</taxon>
    </lineage>
</organism>
<evidence type="ECO:0000256" key="8">
    <source>
        <dbReference type="PIRSR" id="PIRSR001400-2"/>
    </source>
</evidence>
<dbReference type="PIRSF" id="PIRSF001400">
    <property type="entry name" value="Enolase"/>
    <property type="match status" value="1"/>
</dbReference>
<evidence type="ECO:0000313" key="13">
    <source>
        <dbReference type="Proteomes" id="UP000253099"/>
    </source>
</evidence>
<feature type="active site" description="Proton acceptor" evidence="6 7">
    <location>
        <position position="343"/>
    </location>
</feature>
<feature type="binding site" evidence="8">
    <location>
        <position position="167"/>
    </location>
    <ligand>
        <name>substrate</name>
    </ligand>
</feature>
<dbReference type="InterPro" id="IPR029017">
    <property type="entry name" value="Enolase-like_N"/>
</dbReference>
<keyword evidence="5 6" id="KW-0456">Lyase</keyword>
<evidence type="ECO:0000256" key="2">
    <source>
        <dbReference type="ARBA" id="ARBA00009604"/>
    </source>
</evidence>
<feature type="binding site" evidence="8">
    <location>
        <begin position="370"/>
        <end position="373"/>
    </location>
    <ligand>
        <name>substrate</name>
    </ligand>
</feature>
<comment type="catalytic activity">
    <reaction evidence="6">
        <text>(2R)-2-phosphoglycerate = phosphoenolpyruvate + H2O</text>
        <dbReference type="Rhea" id="RHEA:10164"/>
        <dbReference type="ChEBI" id="CHEBI:15377"/>
        <dbReference type="ChEBI" id="CHEBI:58289"/>
        <dbReference type="ChEBI" id="CHEBI:58702"/>
        <dbReference type="EC" id="4.2.1.11"/>
    </reaction>
</comment>
<evidence type="ECO:0000256" key="4">
    <source>
        <dbReference type="ARBA" id="ARBA00023152"/>
    </source>
</evidence>
<dbReference type="InterPro" id="IPR020811">
    <property type="entry name" value="Enolase_N"/>
</dbReference>
<keyword evidence="6 9" id="KW-0479">Metal-binding</keyword>
<dbReference type="Pfam" id="PF03952">
    <property type="entry name" value="Enolase_N"/>
    <property type="match status" value="1"/>
</dbReference>
<dbReference type="SMART" id="SM01193">
    <property type="entry name" value="Enolase_N"/>
    <property type="match status" value="1"/>
</dbReference>
<dbReference type="UniPathway" id="UPA00109">
    <property type="reaction ID" value="UER00187"/>
</dbReference>
<dbReference type="AlphaFoldDB" id="A0A366MBN2"/>
<dbReference type="InterPro" id="IPR020810">
    <property type="entry name" value="Enolase_C"/>
</dbReference>
<evidence type="ECO:0000256" key="7">
    <source>
        <dbReference type="PIRSR" id="PIRSR001400-1"/>
    </source>
</evidence>
<dbReference type="InterPro" id="IPR000941">
    <property type="entry name" value="Enolase"/>
</dbReference>
<keyword evidence="6" id="KW-0963">Cytoplasm</keyword>
<dbReference type="SFLD" id="SFLDS00001">
    <property type="entry name" value="Enolase"/>
    <property type="match status" value="1"/>
</dbReference>
<feature type="binding site" evidence="6">
    <location>
        <position position="372"/>
    </location>
    <ligand>
        <name>(2R)-2-phosphoglycerate</name>
        <dbReference type="ChEBI" id="CHEBI:58289"/>
    </ligand>
</feature>
<dbReference type="SUPFAM" id="SSF54826">
    <property type="entry name" value="Enolase N-terminal domain-like"/>
    <property type="match status" value="1"/>
</dbReference>
<accession>A0A366MBN2</accession>
<feature type="active site" description="Proton donor" evidence="6 7">
    <location>
        <position position="210"/>
    </location>
</feature>
<dbReference type="GO" id="GO:0005576">
    <property type="term" value="C:extracellular region"/>
    <property type="evidence" value="ECO:0007669"/>
    <property type="project" value="UniProtKB-SubCell"/>
</dbReference>
<comment type="caution">
    <text evidence="12">The sequence shown here is derived from an EMBL/GenBank/DDBJ whole genome shotgun (WGS) entry which is preliminary data.</text>
</comment>
<feature type="binding site" evidence="8">
    <location>
        <position position="394"/>
    </location>
    <ligand>
        <name>substrate</name>
    </ligand>
</feature>
<evidence type="ECO:0000256" key="1">
    <source>
        <dbReference type="ARBA" id="ARBA00005031"/>
    </source>
</evidence>
<keyword evidence="3 6" id="KW-0460">Magnesium</keyword>
<dbReference type="Pfam" id="PF00113">
    <property type="entry name" value="Enolase_C"/>
    <property type="match status" value="1"/>
</dbReference>
<feature type="binding site" evidence="6 9">
    <location>
        <position position="291"/>
    </location>
    <ligand>
        <name>Mg(2+)</name>
        <dbReference type="ChEBI" id="CHEBI:18420"/>
    </ligand>
</feature>
<keyword evidence="13" id="KW-1185">Reference proteome</keyword>
<dbReference type="EMBL" id="NIZT01000026">
    <property type="protein sequence ID" value="RBQ23223.1"/>
    <property type="molecule type" value="Genomic_DNA"/>
</dbReference>
<feature type="binding site" evidence="6 9">
    <location>
        <position position="318"/>
    </location>
    <ligand>
        <name>Mg(2+)</name>
        <dbReference type="ChEBI" id="CHEBI:18420"/>
    </ligand>
</feature>
<evidence type="ECO:0000256" key="9">
    <source>
        <dbReference type="PIRSR" id="PIRSR001400-3"/>
    </source>
</evidence>
<comment type="cofactor">
    <cofactor evidence="6">
        <name>Mg(2+)</name>
        <dbReference type="ChEBI" id="CHEBI:18420"/>
    </cofactor>
    <text evidence="6">Binds a second Mg(2+) ion via substrate during catalysis.</text>
</comment>
<protein>
    <recommendedName>
        <fullName evidence="6">Enolase</fullName>
        <ecNumber evidence="6">4.2.1.11</ecNumber>
    </recommendedName>
    <alternativeName>
        <fullName evidence="6">2-phospho-D-glycerate hydro-lyase</fullName>
    </alternativeName>
    <alternativeName>
        <fullName evidence="6">2-phosphoglycerate dehydratase</fullName>
    </alternativeName>
</protein>
<dbReference type="GO" id="GO:0006096">
    <property type="term" value="P:glycolytic process"/>
    <property type="evidence" value="ECO:0007669"/>
    <property type="project" value="UniProtKB-UniRule"/>
</dbReference>
<dbReference type="NCBIfam" id="TIGR01060">
    <property type="entry name" value="eno"/>
    <property type="match status" value="1"/>
</dbReference>
<feature type="binding site" evidence="6">
    <location>
        <position position="343"/>
    </location>
    <ligand>
        <name>(2R)-2-phosphoglycerate</name>
        <dbReference type="ChEBI" id="CHEBI:58289"/>
    </ligand>
</feature>
<comment type="pathway">
    <text evidence="1 6">Carbohydrate degradation; glycolysis; pyruvate from D-glyceraldehyde 3-phosphate: step 4/5.</text>
</comment>
<dbReference type="SMART" id="SM01192">
    <property type="entry name" value="Enolase_C"/>
    <property type="match status" value="1"/>
</dbReference>
<evidence type="ECO:0000259" key="11">
    <source>
        <dbReference type="SMART" id="SM01193"/>
    </source>
</evidence>
<dbReference type="PANTHER" id="PTHR11902:SF1">
    <property type="entry name" value="ENOLASE"/>
    <property type="match status" value="1"/>
</dbReference>
<comment type="similarity">
    <text evidence="2 6">Belongs to the enolase family.</text>
</comment>
<dbReference type="GO" id="GO:0009986">
    <property type="term" value="C:cell surface"/>
    <property type="evidence" value="ECO:0007669"/>
    <property type="project" value="UniProtKB-SubCell"/>
</dbReference>
<dbReference type="CDD" id="cd03313">
    <property type="entry name" value="enolase"/>
    <property type="match status" value="1"/>
</dbReference>
<feature type="binding site" evidence="6">
    <location>
        <position position="394"/>
    </location>
    <ligand>
        <name>(2R)-2-phosphoglycerate</name>
        <dbReference type="ChEBI" id="CHEBI:58289"/>
    </ligand>
</feature>
<keyword evidence="4 6" id="KW-0324">Glycolysis</keyword>
<feature type="binding site" evidence="8">
    <location>
        <position position="318"/>
    </location>
    <ligand>
        <name>substrate</name>
    </ligand>
</feature>
<name>A0A366MBN2_9EURY</name>
<proteinExistence type="inferred from homology"/>
<dbReference type="Gene3D" id="3.30.390.10">
    <property type="entry name" value="Enolase-like, N-terminal domain"/>
    <property type="match status" value="1"/>
</dbReference>
<evidence type="ECO:0000256" key="3">
    <source>
        <dbReference type="ARBA" id="ARBA00022842"/>
    </source>
</evidence>
<dbReference type="EC" id="4.2.1.11" evidence="6"/>
<reference evidence="12 13" key="1">
    <citation type="submission" date="2018-06" db="EMBL/GenBank/DDBJ databases">
        <title>Genomic insight into two independent archaeal endosymbiosis events.</title>
        <authorList>
            <person name="Lind A.E."/>
            <person name="Lewis W.H."/>
            <person name="Spang A."/>
            <person name="Guy L."/>
            <person name="Embley M.T."/>
            <person name="Ettema T.J.G."/>
        </authorList>
    </citation>
    <scope>NUCLEOTIDE SEQUENCE [LARGE SCALE GENOMIC DNA]</scope>
    <source>
        <strain evidence="12">NOE</strain>
    </source>
</reference>
<dbReference type="Gene3D" id="3.20.20.120">
    <property type="entry name" value="Enolase-like C-terminal domain"/>
    <property type="match status" value="1"/>
</dbReference>
<dbReference type="HAMAP" id="MF_00318">
    <property type="entry name" value="Enolase"/>
    <property type="match status" value="1"/>
</dbReference>
<dbReference type="InterPro" id="IPR020809">
    <property type="entry name" value="Enolase_CS"/>
</dbReference>